<name>B6QT07_TALMQ</name>
<dbReference type="Pfam" id="PF21730">
    <property type="entry name" value="Vma22_CCDC115"/>
    <property type="match status" value="2"/>
</dbReference>
<evidence type="ECO:0000313" key="4">
    <source>
        <dbReference type="Proteomes" id="UP000001294"/>
    </source>
</evidence>
<dbReference type="PANTHER" id="PTHR31996">
    <property type="entry name" value="COILED-COIL DOMAIN-CONTAINING PROTEIN 115"/>
    <property type="match status" value="1"/>
</dbReference>
<dbReference type="STRING" id="441960.B6QT07"/>
<evidence type="ECO:0000256" key="1">
    <source>
        <dbReference type="ARBA" id="ARBA00093634"/>
    </source>
</evidence>
<accession>B6QT07</accession>
<proteinExistence type="predicted"/>
<keyword evidence="4" id="KW-1185">Reference proteome</keyword>
<dbReference type="EMBL" id="DS995905">
    <property type="protein sequence ID" value="EEA19570.1"/>
    <property type="molecule type" value="Genomic_DNA"/>
</dbReference>
<gene>
    <name evidence="3" type="ORF">PMAA_003580</name>
</gene>
<feature type="region of interest" description="Disordered" evidence="2">
    <location>
        <begin position="152"/>
        <end position="212"/>
    </location>
</feature>
<dbReference type="AlphaFoldDB" id="B6QT07"/>
<evidence type="ECO:0000256" key="2">
    <source>
        <dbReference type="SAM" id="MobiDB-lite"/>
    </source>
</evidence>
<dbReference type="Proteomes" id="UP000001294">
    <property type="component" value="Unassembled WGS sequence"/>
</dbReference>
<dbReference type="VEuPathDB" id="FungiDB:PMAA_003580"/>
<dbReference type="HOGENOM" id="CLU_057721_0_0_1"/>
<dbReference type="PANTHER" id="PTHR31996:SF2">
    <property type="entry name" value="COILED-COIL DOMAIN-CONTAINING PROTEIN 115"/>
    <property type="match status" value="1"/>
</dbReference>
<feature type="compositionally biased region" description="Polar residues" evidence="2">
    <location>
        <begin position="167"/>
        <end position="190"/>
    </location>
</feature>
<protein>
    <recommendedName>
        <fullName evidence="1">Vacuolar ATPase assembly protein VMA22</fullName>
    </recommendedName>
</protein>
<sequence>MTQIPTPPSSRGASIEPTEPEDKRNNAATTSFDEKVQQLDNLLERYLLLLDTHQKLQESLGKQLSSGFFQLAHANYVSPGRRFGEDFYDERMKATRRLNVTSLPDNDQDSSWIDTRLERVQFEVEYKSVINSKNDEQEELNDAGQDVEKAATETVADDTQPDHTDETNQQAEKSSGITTPPTQPQDAAKNNNEDKGTGSTTKTKSETVTKKKKKIFRSDDPISWYGILVPSSLKSAQKSFTEAIDDGIPHLVSVISEMRRVEDMVYELRKEIYGSVEAK</sequence>
<reference evidence="4" key="1">
    <citation type="journal article" date="2015" name="Genome Announc.">
        <title>Genome sequence of the AIDS-associated pathogen Penicillium marneffei (ATCC18224) and its near taxonomic relative Talaromyces stipitatus (ATCC10500).</title>
        <authorList>
            <person name="Nierman W.C."/>
            <person name="Fedorova-Abrams N.D."/>
            <person name="Andrianopoulos A."/>
        </authorList>
    </citation>
    <scope>NUCLEOTIDE SEQUENCE [LARGE SCALE GENOMIC DNA]</scope>
    <source>
        <strain evidence="4">ATCC 18224 / CBS 334.59 / QM 7333</strain>
    </source>
</reference>
<evidence type="ECO:0000313" key="3">
    <source>
        <dbReference type="EMBL" id="EEA19570.1"/>
    </source>
</evidence>
<dbReference type="GO" id="GO:0070072">
    <property type="term" value="P:vacuolar proton-transporting V-type ATPase complex assembly"/>
    <property type="evidence" value="ECO:0007669"/>
    <property type="project" value="InterPro"/>
</dbReference>
<dbReference type="GO" id="GO:1990871">
    <property type="term" value="C:Vma12-Vma22 assembly complex"/>
    <property type="evidence" value="ECO:0007669"/>
    <property type="project" value="TreeGrafter"/>
</dbReference>
<dbReference type="GO" id="GO:0051082">
    <property type="term" value="F:unfolded protein binding"/>
    <property type="evidence" value="ECO:0007669"/>
    <property type="project" value="TreeGrafter"/>
</dbReference>
<dbReference type="OrthoDB" id="408631at2759"/>
<dbReference type="PhylomeDB" id="B6QT07"/>
<organism evidence="3 4">
    <name type="scientific">Talaromyces marneffei (strain ATCC 18224 / CBS 334.59 / QM 7333)</name>
    <name type="common">Penicillium marneffei</name>
    <dbReference type="NCBI Taxonomy" id="441960"/>
    <lineage>
        <taxon>Eukaryota</taxon>
        <taxon>Fungi</taxon>
        <taxon>Dikarya</taxon>
        <taxon>Ascomycota</taxon>
        <taxon>Pezizomycotina</taxon>
        <taxon>Eurotiomycetes</taxon>
        <taxon>Eurotiomycetidae</taxon>
        <taxon>Eurotiales</taxon>
        <taxon>Trichocomaceae</taxon>
        <taxon>Talaromyces</taxon>
        <taxon>Talaromyces sect. Talaromyces</taxon>
    </lineage>
</organism>
<feature type="region of interest" description="Disordered" evidence="2">
    <location>
        <begin position="1"/>
        <end position="32"/>
    </location>
</feature>
<dbReference type="InterPro" id="IPR040357">
    <property type="entry name" value="Vma22/CCDC115"/>
</dbReference>